<dbReference type="OrthoDB" id="9799090at2"/>
<evidence type="ECO:0000256" key="1">
    <source>
        <dbReference type="SAM" id="Phobius"/>
    </source>
</evidence>
<feature type="transmembrane region" description="Helical" evidence="1">
    <location>
        <begin position="99"/>
        <end position="122"/>
    </location>
</feature>
<proteinExistence type="predicted"/>
<dbReference type="RefSeq" id="WP_067369135.1">
    <property type="nucleotide sequence ID" value="NZ_JBIUBN010000037.1"/>
</dbReference>
<protein>
    <submittedName>
        <fullName evidence="3">Ion transporter</fullName>
    </submittedName>
</protein>
<dbReference type="SUPFAM" id="SSF81324">
    <property type="entry name" value="Voltage-gated potassium channels"/>
    <property type="match status" value="1"/>
</dbReference>
<accession>A0A136PNM7</accession>
<sequence length="193" mass="20159">MSRRRPYRKEQRRTVLACALLVLVYFVVPVQPDANGARLAVRAVLTVVAVIVVALLVTGQVRRQLAAERAPAGPGQAPAAAAGVGPAGDDGQARSLAHLAVALVAGLLAFALADYVIAITAPEQFVNLRTRVDALYFALATLTTIGYGDVHAEGQFARSVVAVQMAFSIGVIATGLSLVLKNLTRPKATPPRG</sequence>
<feature type="transmembrane region" description="Helical" evidence="1">
    <location>
        <begin position="159"/>
        <end position="180"/>
    </location>
</feature>
<reference evidence="3 4" key="1">
    <citation type="submission" date="2016-01" db="EMBL/GenBank/DDBJ databases">
        <title>Whole genome sequence and analysis of Micromonospora rosaria DSM 803, which can produce antibacterial substance rosamicin.</title>
        <authorList>
            <person name="Yang H."/>
            <person name="He X."/>
            <person name="Zhu D."/>
        </authorList>
    </citation>
    <scope>NUCLEOTIDE SEQUENCE [LARGE SCALE GENOMIC DNA]</scope>
    <source>
        <strain evidence="3 4">DSM 803</strain>
    </source>
</reference>
<keyword evidence="4" id="KW-1185">Reference proteome</keyword>
<feature type="transmembrane region" description="Helical" evidence="1">
    <location>
        <begin position="39"/>
        <end position="59"/>
    </location>
</feature>
<keyword evidence="1" id="KW-0472">Membrane</keyword>
<dbReference type="EMBL" id="LRQV01000086">
    <property type="protein sequence ID" value="KXK60035.1"/>
    <property type="molecule type" value="Genomic_DNA"/>
</dbReference>
<evidence type="ECO:0000313" key="4">
    <source>
        <dbReference type="Proteomes" id="UP000070620"/>
    </source>
</evidence>
<dbReference type="Pfam" id="PF07885">
    <property type="entry name" value="Ion_trans_2"/>
    <property type="match status" value="1"/>
</dbReference>
<keyword evidence="1" id="KW-0812">Transmembrane</keyword>
<evidence type="ECO:0000313" key="3">
    <source>
        <dbReference type="EMBL" id="KXK60035.1"/>
    </source>
</evidence>
<dbReference type="Proteomes" id="UP000070620">
    <property type="component" value="Unassembled WGS sequence"/>
</dbReference>
<comment type="caution">
    <text evidence="3">The sequence shown here is derived from an EMBL/GenBank/DDBJ whole genome shotgun (WGS) entry which is preliminary data.</text>
</comment>
<organism evidence="3 4">
    <name type="scientific">Micromonospora rosaria</name>
    <dbReference type="NCBI Taxonomy" id="47874"/>
    <lineage>
        <taxon>Bacteria</taxon>
        <taxon>Bacillati</taxon>
        <taxon>Actinomycetota</taxon>
        <taxon>Actinomycetes</taxon>
        <taxon>Micromonosporales</taxon>
        <taxon>Micromonosporaceae</taxon>
        <taxon>Micromonospora</taxon>
    </lineage>
</organism>
<dbReference type="InterPro" id="IPR013099">
    <property type="entry name" value="K_chnl_dom"/>
</dbReference>
<keyword evidence="1" id="KW-1133">Transmembrane helix</keyword>
<feature type="domain" description="Potassium channel" evidence="2">
    <location>
        <begin position="108"/>
        <end position="183"/>
    </location>
</feature>
<name>A0A136PNM7_9ACTN</name>
<dbReference type="Gene3D" id="1.10.287.70">
    <property type="match status" value="1"/>
</dbReference>
<evidence type="ECO:0000259" key="2">
    <source>
        <dbReference type="Pfam" id="PF07885"/>
    </source>
</evidence>
<gene>
    <name evidence="3" type="ORF">AWW66_20915</name>
</gene>
<dbReference type="AlphaFoldDB" id="A0A136PNM7"/>